<feature type="transmembrane region" description="Helical" evidence="9">
    <location>
        <begin position="324"/>
        <end position="346"/>
    </location>
</feature>
<dbReference type="GO" id="GO:0065002">
    <property type="term" value="P:intracellular protein transmembrane transport"/>
    <property type="evidence" value="ECO:0007669"/>
    <property type="project" value="UniProtKB-UniRule"/>
</dbReference>
<feature type="transmembrane region" description="Helical" evidence="9">
    <location>
        <begin position="93"/>
        <end position="114"/>
    </location>
</feature>
<comment type="function">
    <text evidence="9">Part of the Sec protein translocase complex. Interacts with the SecYEG preprotein conducting channel. SecDF uses the proton motive force (PMF) to complete protein translocation after the ATP-dependent function of SecA.</text>
</comment>
<dbReference type="GO" id="GO:0005886">
    <property type="term" value="C:plasma membrane"/>
    <property type="evidence" value="ECO:0007669"/>
    <property type="project" value="UniProtKB-SubCell"/>
</dbReference>
<evidence type="ECO:0000256" key="6">
    <source>
        <dbReference type="ARBA" id="ARBA00022989"/>
    </source>
</evidence>
<feature type="compositionally biased region" description="Basic and acidic residues" evidence="10">
    <location>
        <begin position="17"/>
        <end position="27"/>
    </location>
</feature>
<evidence type="ECO:0000256" key="8">
    <source>
        <dbReference type="ARBA" id="ARBA00023136"/>
    </source>
</evidence>
<dbReference type="Proteomes" id="UP000001551">
    <property type="component" value="Chromosome"/>
</dbReference>
<feature type="transmembrane region" description="Helical" evidence="9">
    <location>
        <begin position="273"/>
        <end position="292"/>
    </location>
</feature>
<feature type="domain" description="Protein export membrane protein SecD/SecF C-terminal" evidence="11">
    <location>
        <begin position="188"/>
        <end position="380"/>
    </location>
</feature>
<feature type="region of interest" description="Disordered" evidence="10">
    <location>
        <begin position="1"/>
        <end position="75"/>
    </location>
</feature>
<dbReference type="AlphaFoldDB" id="E6U7Q5"/>
<evidence type="ECO:0000256" key="10">
    <source>
        <dbReference type="SAM" id="MobiDB-lite"/>
    </source>
</evidence>
<dbReference type="NCBIfam" id="TIGR00966">
    <property type="entry name" value="transloc_SecF"/>
    <property type="match status" value="1"/>
</dbReference>
<dbReference type="STRING" id="663278.Ethha_2685"/>
<evidence type="ECO:0000256" key="1">
    <source>
        <dbReference type="ARBA" id="ARBA00004651"/>
    </source>
</evidence>
<feature type="transmembrane region" description="Helical" evidence="9">
    <location>
        <begin position="212"/>
        <end position="233"/>
    </location>
</feature>
<keyword evidence="4 9" id="KW-0812">Transmembrane</keyword>
<dbReference type="KEGG" id="eha:Ethha_2685"/>
<keyword evidence="6 9" id="KW-1133">Transmembrane helix</keyword>
<feature type="transmembrane region" description="Helical" evidence="9">
    <location>
        <begin position="245"/>
        <end position="267"/>
    </location>
</feature>
<dbReference type="GO" id="GO:0015450">
    <property type="term" value="F:protein-transporting ATPase activity"/>
    <property type="evidence" value="ECO:0007669"/>
    <property type="project" value="InterPro"/>
</dbReference>
<evidence type="ECO:0000259" key="11">
    <source>
        <dbReference type="Pfam" id="PF02355"/>
    </source>
</evidence>
<dbReference type="eggNOG" id="COG0341">
    <property type="taxonomic scope" value="Bacteria"/>
</dbReference>
<reference evidence="12 13" key="1">
    <citation type="submission" date="2010-12" db="EMBL/GenBank/DDBJ databases">
        <title>Complete sequence of Ethanoligenens harbinense YUAN-3.</title>
        <authorList>
            <person name="Lucas S."/>
            <person name="Copeland A."/>
            <person name="Lapidus A."/>
            <person name="Cheng J.-F."/>
            <person name="Bruce D."/>
            <person name="Goodwin L."/>
            <person name="Pitluck S."/>
            <person name="Chertkov O."/>
            <person name="Misra M."/>
            <person name="Detter J.C."/>
            <person name="Han C."/>
            <person name="Tapia R."/>
            <person name="Land M."/>
            <person name="Hauser L."/>
            <person name="Jeffries C."/>
            <person name="Kyrpides N."/>
            <person name="Ivanova N."/>
            <person name="Mikhailova N."/>
            <person name="Wang A."/>
            <person name="Mouttaki H."/>
            <person name="He Z."/>
            <person name="Zhou J."/>
            <person name="Hemme C.L."/>
            <person name="Woyke T."/>
        </authorList>
    </citation>
    <scope>NUCLEOTIDE SEQUENCE [LARGE SCALE GENOMIC DNA]</scope>
    <source>
        <strain evidence="13">DSM 18485 / JCM 12961 / CGMCC 1.5033 / YUAN-3</strain>
    </source>
</reference>
<dbReference type="InterPro" id="IPR022813">
    <property type="entry name" value="SecD/SecF_arch_bac"/>
</dbReference>
<protein>
    <recommendedName>
        <fullName evidence="9">Protein-export membrane protein SecF</fullName>
    </recommendedName>
</protein>
<keyword evidence="3 9" id="KW-1003">Cell membrane</keyword>
<evidence type="ECO:0000256" key="4">
    <source>
        <dbReference type="ARBA" id="ARBA00022692"/>
    </source>
</evidence>
<keyword evidence="7 9" id="KW-0811">Translocation</keyword>
<dbReference type="GO" id="GO:0043952">
    <property type="term" value="P:protein transport by the Sec complex"/>
    <property type="evidence" value="ECO:0007669"/>
    <property type="project" value="UniProtKB-UniRule"/>
</dbReference>
<keyword evidence="5 9" id="KW-0653">Protein transport</keyword>
<comment type="subcellular location">
    <subcellularLocation>
        <location evidence="1 9">Cell membrane</location>
        <topology evidence="1 9">Multi-pass membrane protein</topology>
    </subcellularLocation>
</comment>
<evidence type="ECO:0000313" key="13">
    <source>
        <dbReference type="Proteomes" id="UP000001551"/>
    </source>
</evidence>
<evidence type="ECO:0000313" key="12">
    <source>
        <dbReference type="EMBL" id="ADU28178.1"/>
    </source>
</evidence>
<keyword evidence="8 9" id="KW-0472">Membrane</keyword>
<dbReference type="InterPro" id="IPR022645">
    <property type="entry name" value="SecD/SecF_bac"/>
</dbReference>
<evidence type="ECO:0000256" key="3">
    <source>
        <dbReference type="ARBA" id="ARBA00022475"/>
    </source>
</evidence>
<evidence type="ECO:0000256" key="9">
    <source>
        <dbReference type="HAMAP-Rule" id="MF_01464"/>
    </source>
</evidence>
<dbReference type="InterPro" id="IPR005665">
    <property type="entry name" value="SecF_bac"/>
</dbReference>
<evidence type="ECO:0000256" key="5">
    <source>
        <dbReference type="ARBA" id="ARBA00022927"/>
    </source>
</evidence>
<dbReference type="PANTHER" id="PTHR30081:SF8">
    <property type="entry name" value="PROTEIN TRANSLOCASE SUBUNIT SECF"/>
    <property type="match status" value="1"/>
</dbReference>
<dbReference type="HOGENOM" id="CLU_050012_0_0_9"/>
<dbReference type="InterPro" id="IPR048634">
    <property type="entry name" value="SecD_SecF_C"/>
</dbReference>
<dbReference type="SUPFAM" id="SSF82866">
    <property type="entry name" value="Multidrug efflux transporter AcrB transmembrane domain"/>
    <property type="match status" value="1"/>
</dbReference>
<organism evidence="12 13">
    <name type="scientific">Ethanoligenens harbinense (strain DSM 18485 / JCM 12961 / CGMCC 1.5033 / YUAN-3)</name>
    <dbReference type="NCBI Taxonomy" id="663278"/>
    <lineage>
        <taxon>Bacteria</taxon>
        <taxon>Bacillati</taxon>
        <taxon>Bacillota</taxon>
        <taxon>Clostridia</taxon>
        <taxon>Eubacteriales</taxon>
        <taxon>Oscillospiraceae</taxon>
        <taxon>Ethanoligenens</taxon>
    </lineage>
</organism>
<dbReference type="EMBL" id="CP002400">
    <property type="protein sequence ID" value="ADU28178.1"/>
    <property type="molecule type" value="Genomic_DNA"/>
</dbReference>
<dbReference type="HAMAP" id="MF_01464_B">
    <property type="entry name" value="SecF_B"/>
    <property type="match status" value="1"/>
</dbReference>
<dbReference type="Gene3D" id="1.20.1640.10">
    <property type="entry name" value="Multidrug efflux transporter AcrB transmembrane domain"/>
    <property type="match status" value="1"/>
</dbReference>
<comment type="subunit">
    <text evidence="9">Forms a complex with SecD. Part of the essential Sec protein translocation apparatus which comprises SecA, SecYEG and auxiliary proteins SecDF. Other proteins may also be involved.</text>
</comment>
<keyword evidence="2 9" id="KW-0813">Transport</keyword>
<dbReference type="RefSeq" id="WP_013486521.1">
    <property type="nucleotide sequence ID" value="NC_014828.1"/>
</dbReference>
<keyword evidence="13" id="KW-1185">Reference proteome</keyword>
<comment type="similarity">
    <text evidence="9">Belongs to the SecD/SecF family. SecF subfamily.</text>
</comment>
<dbReference type="PRINTS" id="PR01755">
    <property type="entry name" value="SECFTRNLCASE"/>
</dbReference>
<name>E6U7Q5_ETHHY</name>
<gene>
    <name evidence="9" type="primary">secF</name>
    <name evidence="12" type="ordered locus">Ethha_2685</name>
</gene>
<sequence length="396" mass="43702">MSDKHRKDNVTPLFGHKKNEPKVRESQIDVPDEPAAQPKQDIGRRHHGTAPTIMDMDSGRRSVQPDQQAGSDAEEKGEVYNGLHIDFIGKRRVFYTISISLIVIGILVSAIFGVKLDIQFKGGAIIQYSYTGTLDLSTAQTLANKTIAGGDFTVQVDKVPASHTQLLVLQTTKALTNTQQASLYNALNKQFSSNSLKKYQSNDVSPQTGRQFFLQSIGAVLLAALLIVLYVWIRFRHIGGLPAGLTALIALLHDLVIAFVAFSIFRIPISDSFVAVALTILGYSINDTIVVYDRIRENRGLFGRSMKFKDIVNRSINQSFTRSINTTLVTFLAIATVCVFSIIFHLDSIRGFALPMMVGVVTGCYSTICIAGPLWVSWVEHQEKKDQRRAGDVVEG</sequence>
<dbReference type="GO" id="GO:0006605">
    <property type="term" value="P:protein targeting"/>
    <property type="evidence" value="ECO:0007669"/>
    <property type="project" value="UniProtKB-UniRule"/>
</dbReference>
<evidence type="ECO:0000256" key="2">
    <source>
        <dbReference type="ARBA" id="ARBA00022448"/>
    </source>
</evidence>
<proteinExistence type="inferred from homology"/>
<accession>E6U7Q5</accession>
<dbReference type="PANTHER" id="PTHR30081">
    <property type="entry name" value="PROTEIN-EXPORT MEMBRANE PROTEIN SEC"/>
    <property type="match status" value="1"/>
</dbReference>
<evidence type="ECO:0000256" key="7">
    <source>
        <dbReference type="ARBA" id="ARBA00023010"/>
    </source>
</evidence>
<dbReference type="Pfam" id="PF02355">
    <property type="entry name" value="SecD_SecF_C"/>
    <property type="match status" value="1"/>
</dbReference>
<feature type="transmembrane region" description="Helical" evidence="9">
    <location>
        <begin position="352"/>
        <end position="379"/>
    </location>
</feature>